<reference evidence="2" key="1">
    <citation type="submission" date="2023-10" db="EMBL/GenBank/DDBJ databases">
        <title>Genome assembly of Pristionchus species.</title>
        <authorList>
            <person name="Yoshida K."/>
            <person name="Sommer R.J."/>
        </authorList>
    </citation>
    <scope>NUCLEOTIDE SEQUENCE</scope>
    <source>
        <strain evidence="2">RS0144</strain>
    </source>
</reference>
<dbReference type="Proteomes" id="UP001432027">
    <property type="component" value="Unassembled WGS sequence"/>
</dbReference>
<dbReference type="Pfam" id="PF10327">
    <property type="entry name" value="7TM_GPCR_Sri"/>
    <property type="match status" value="1"/>
</dbReference>
<keyword evidence="3" id="KW-1185">Reference proteome</keyword>
<accession>A0AAV5TV53</accession>
<gene>
    <name evidence="2" type="ORF">PENTCL1PPCAC_20296</name>
</gene>
<dbReference type="PANTHER" id="PTHR45830:SF15">
    <property type="entry name" value="SERPENTINE RECEPTOR, CLASS I"/>
    <property type="match status" value="1"/>
</dbReference>
<feature type="non-terminal residue" evidence="2">
    <location>
        <position position="1"/>
    </location>
</feature>
<keyword evidence="1" id="KW-1133">Transmembrane helix</keyword>
<name>A0AAV5TV53_9BILA</name>
<feature type="transmembrane region" description="Helical" evidence="1">
    <location>
        <begin position="70"/>
        <end position="90"/>
    </location>
</feature>
<evidence type="ECO:0008006" key="4">
    <source>
        <dbReference type="Google" id="ProtNLM"/>
    </source>
</evidence>
<dbReference type="AlphaFoldDB" id="A0AAV5TV53"/>
<keyword evidence="1" id="KW-0472">Membrane</keyword>
<feature type="non-terminal residue" evidence="2">
    <location>
        <position position="104"/>
    </location>
</feature>
<proteinExistence type="predicted"/>
<dbReference type="PANTHER" id="PTHR45830">
    <property type="entry name" value="SERPENTINE RECEPTOR, CLASS I"/>
    <property type="match status" value="1"/>
</dbReference>
<sequence length="104" mass="11591">LNMISLYCLIKETPPHQAKIRNYILLTQAAVILNGIYVDILMEPIPLFPAVAGICTGILCRAGVRPHSVMGGLFISYIWLAACIFFCCFFRHQTLLPHASQLSK</sequence>
<comment type="caution">
    <text evidence="2">The sequence shown here is derived from an EMBL/GenBank/DDBJ whole genome shotgun (WGS) entry which is preliminary data.</text>
</comment>
<evidence type="ECO:0000313" key="2">
    <source>
        <dbReference type="EMBL" id="GMS98121.1"/>
    </source>
</evidence>
<organism evidence="2 3">
    <name type="scientific">Pristionchus entomophagus</name>
    <dbReference type="NCBI Taxonomy" id="358040"/>
    <lineage>
        <taxon>Eukaryota</taxon>
        <taxon>Metazoa</taxon>
        <taxon>Ecdysozoa</taxon>
        <taxon>Nematoda</taxon>
        <taxon>Chromadorea</taxon>
        <taxon>Rhabditida</taxon>
        <taxon>Rhabditina</taxon>
        <taxon>Diplogasteromorpha</taxon>
        <taxon>Diplogasteroidea</taxon>
        <taxon>Neodiplogasteridae</taxon>
        <taxon>Pristionchus</taxon>
    </lineage>
</organism>
<dbReference type="InterPro" id="IPR019429">
    <property type="entry name" value="7TM_GPCR_serpentine_rcpt_Sri"/>
</dbReference>
<protein>
    <recommendedName>
        <fullName evidence="4">G protein-coupled receptor</fullName>
    </recommendedName>
</protein>
<keyword evidence="1" id="KW-0812">Transmembrane</keyword>
<evidence type="ECO:0000313" key="3">
    <source>
        <dbReference type="Proteomes" id="UP001432027"/>
    </source>
</evidence>
<feature type="transmembrane region" description="Helical" evidence="1">
    <location>
        <begin position="20"/>
        <end position="38"/>
    </location>
</feature>
<dbReference type="EMBL" id="BTSX01000005">
    <property type="protein sequence ID" value="GMS98121.1"/>
    <property type="molecule type" value="Genomic_DNA"/>
</dbReference>
<evidence type="ECO:0000256" key="1">
    <source>
        <dbReference type="SAM" id="Phobius"/>
    </source>
</evidence>